<reference evidence="2" key="1">
    <citation type="submission" date="2023-03" db="EMBL/GenBank/DDBJ databases">
        <authorList>
            <person name="Steffen K."/>
            <person name="Cardenas P."/>
        </authorList>
    </citation>
    <scope>NUCLEOTIDE SEQUENCE</scope>
</reference>
<evidence type="ECO:0000256" key="1">
    <source>
        <dbReference type="SAM" id="MobiDB-lite"/>
    </source>
</evidence>
<sequence>KSAADSEWEDKGRDSTGKNGETQEVRIATEHLLNRPLQVLLQEQETGTWPFIFHPGLRAGAMLHCRKYITGHEREQQLVSKLHLTETQVTNGSRTGTTRKRGSNKAMP</sequence>
<feature type="compositionally biased region" description="Basic residues" evidence="1">
    <location>
        <begin position="97"/>
        <end position="108"/>
    </location>
</feature>
<name>A0AA35SEK6_GEOBA</name>
<feature type="compositionally biased region" description="Polar residues" evidence="1">
    <location>
        <begin position="85"/>
        <end position="96"/>
    </location>
</feature>
<feature type="compositionally biased region" description="Basic and acidic residues" evidence="1">
    <location>
        <begin position="9"/>
        <end position="26"/>
    </location>
</feature>
<organism evidence="2 3">
    <name type="scientific">Geodia barretti</name>
    <name type="common">Barrett's horny sponge</name>
    <dbReference type="NCBI Taxonomy" id="519541"/>
    <lineage>
        <taxon>Eukaryota</taxon>
        <taxon>Metazoa</taxon>
        <taxon>Porifera</taxon>
        <taxon>Demospongiae</taxon>
        <taxon>Heteroscleromorpha</taxon>
        <taxon>Tetractinellida</taxon>
        <taxon>Astrophorina</taxon>
        <taxon>Geodiidae</taxon>
        <taxon>Geodia</taxon>
    </lineage>
</organism>
<accession>A0AA35SEK6</accession>
<dbReference type="EMBL" id="CASHTH010002353">
    <property type="protein sequence ID" value="CAI8028665.1"/>
    <property type="molecule type" value="Genomic_DNA"/>
</dbReference>
<feature type="region of interest" description="Disordered" evidence="1">
    <location>
        <begin position="85"/>
        <end position="108"/>
    </location>
</feature>
<evidence type="ECO:0000313" key="2">
    <source>
        <dbReference type="EMBL" id="CAI8028665.1"/>
    </source>
</evidence>
<evidence type="ECO:0000313" key="3">
    <source>
        <dbReference type="Proteomes" id="UP001174909"/>
    </source>
</evidence>
<dbReference type="Proteomes" id="UP001174909">
    <property type="component" value="Unassembled WGS sequence"/>
</dbReference>
<comment type="caution">
    <text evidence="2">The sequence shown here is derived from an EMBL/GenBank/DDBJ whole genome shotgun (WGS) entry which is preliminary data.</text>
</comment>
<feature type="region of interest" description="Disordered" evidence="1">
    <location>
        <begin position="1"/>
        <end position="26"/>
    </location>
</feature>
<dbReference type="AlphaFoldDB" id="A0AA35SEK6"/>
<protein>
    <submittedName>
        <fullName evidence="2">Uncharacterized protein</fullName>
    </submittedName>
</protein>
<proteinExistence type="predicted"/>
<gene>
    <name evidence="2" type="ORF">GBAR_LOCUS16319</name>
</gene>
<feature type="non-terminal residue" evidence="2">
    <location>
        <position position="108"/>
    </location>
</feature>
<feature type="non-terminal residue" evidence="2">
    <location>
        <position position="1"/>
    </location>
</feature>
<keyword evidence="3" id="KW-1185">Reference proteome</keyword>